<accession>A0AA42BNE1</accession>
<keyword evidence="2" id="KW-1185">Reference proteome</keyword>
<comment type="caution">
    <text evidence="1">The sequence shown here is derived from an EMBL/GenBank/DDBJ whole genome shotgun (WGS) entry which is preliminary data.</text>
</comment>
<protein>
    <submittedName>
        <fullName evidence="1">Uncharacterized protein</fullName>
    </submittedName>
</protein>
<gene>
    <name evidence="1" type="ORF">NLF92_11540</name>
</gene>
<evidence type="ECO:0000313" key="2">
    <source>
        <dbReference type="Proteomes" id="UP001165413"/>
    </source>
</evidence>
<evidence type="ECO:0000313" key="1">
    <source>
        <dbReference type="EMBL" id="MCP3429577.1"/>
    </source>
</evidence>
<reference evidence="1" key="1">
    <citation type="submission" date="2022-07" db="EMBL/GenBank/DDBJ databases">
        <title>Characterization of the Novel Bacterium Alteromonas immobilis LMIT006 and Alteromonas gregis LMIT007.</title>
        <authorList>
            <person name="Lin X."/>
        </authorList>
    </citation>
    <scope>NUCLEOTIDE SEQUENCE</scope>
    <source>
        <strain evidence="1">LMIT007</strain>
    </source>
</reference>
<dbReference type="EMBL" id="JANATA010000024">
    <property type="protein sequence ID" value="MCP3429577.1"/>
    <property type="molecule type" value="Genomic_DNA"/>
</dbReference>
<proteinExistence type="predicted"/>
<dbReference type="RefSeq" id="WP_254102109.1">
    <property type="nucleotide sequence ID" value="NZ_JANATA010000024.1"/>
</dbReference>
<dbReference type="AlphaFoldDB" id="A0AA42BNE1"/>
<sequence length="47" mass="5222">MKLRSLHTQSSSINTQPLLNEASGMSRFRGNYSLCGFIMNITMNVTA</sequence>
<dbReference type="Proteomes" id="UP001165413">
    <property type="component" value="Unassembled WGS sequence"/>
</dbReference>
<organism evidence="1 2">
    <name type="scientific">Opacimonas viscosa</name>
    <dbReference type="NCBI Taxonomy" id="2961944"/>
    <lineage>
        <taxon>Bacteria</taxon>
        <taxon>Pseudomonadati</taxon>
        <taxon>Pseudomonadota</taxon>
        <taxon>Gammaproteobacteria</taxon>
        <taxon>Alteromonadales</taxon>
        <taxon>Alteromonadaceae</taxon>
        <taxon>Opacimonas</taxon>
    </lineage>
</organism>
<name>A0AA42BNE1_9ALTE</name>